<dbReference type="AlphaFoldDB" id="A0A7S3IIK8"/>
<organism evidence="1">
    <name type="scientific">Strombidium inclinatum</name>
    <dbReference type="NCBI Taxonomy" id="197538"/>
    <lineage>
        <taxon>Eukaryota</taxon>
        <taxon>Sar</taxon>
        <taxon>Alveolata</taxon>
        <taxon>Ciliophora</taxon>
        <taxon>Intramacronucleata</taxon>
        <taxon>Spirotrichea</taxon>
        <taxon>Oligotrichia</taxon>
        <taxon>Strombidiidae</taxon>
        <taxon>Strombidium</taxon>
    </lineage>
</organism>
<dbReference type="EMBL" id="HBIH01010209">
    <property type="protein sequence ID" value="CAE0323578.1"/>
    <property type="molecule type" value="Transcribed_RNA"/>
</dbReference>
<evidence type="ECO:0000313" key="1">
    <source>
        <dbReference type="EMBL" id="CAE0323578.1"/>
    </source>
</evidence>
<protein>
    <submittedName>
        <fullName evidence="1">Uncharacterized protein</fullName>
    </submittedName>
</protein>
<sequence length="103" mass="11043">MSRIPALGLVELRVDSSYQGERLALEASLHVLFDAPTHCQDRLQQLYSSGLGSETFCLGLLGFGRGGRLDRGVFFLILEVGCDLGLGFGELAEVELDGLVSLG</sequence>
<reference evidence="1" key="1">
    <citation type="submission" date="2021-01" db="EMBL/GenBank/DDBJ databases">
        <authorList>
            <person name="Corre E."/>
            <person name="Pelletier E."/>
            <person name="Niang G."/>
            <person name="Scheremetjew M."/>
            <person name="Finn R."/>
            <person name="Kale V."/>
            <person name="Holt S."/>
            <person name="Cochrane G."/>
            <person name="Meng A."/>
            <person name="Brown T."/>
            <person name="Cohen L."/>
        </authorList>
    </citation>
    <scope>NUCLEOTIDE SEQUENCE</scope>
    <source>
        <strain evidence="1">S3</strain>
    </source>
</reference>
<proteinExistence type="predicted"/>
<name>A0A7S3IIK8_9SPIT</name>
<gene>
    <name evidence="1" type="ORF">SINC0208_LOCUS4163</name>
</gene>
<accession>A0A7S3IIK8</accession>